<reference evidence="7 8" key="1">
    <citation type="submission" date="2016-10" db="EMBL/GenBank/DDBJ databases">
        <authorList>
            <person name="de Groot N.N."/>
        </authorList>
    </citation>
    <scope>NUCLEOTIDE SEQUENCE [LARGE SCALE GENOMIC DNA]</scope>
    <source>
        <strain evidence="5 8">CBS 141442</strain>
        <strain evidence="6 7">PYCC 4715</strain>
    </source>
</reference>
<dbReference type="SUPFAM" id="SSF58113">
    <property type="entry name" value="Apolipoprotein A-I"/>
    <property type="match status" value="1"/>
</dbReference>
<evidence type="ECO:0000259" key="4">
    <source>
        <dbReference type="Pfam" id="PF17304"/>
    </source>
</evidence>
<evidence type="ECO:0000313" key="7">
    <source>
        <dbReference type="Proteomes" id="UP000182259"/>
    </source>
</evidence>
<gene>
    <name evidence="6" type="ORF">SAMEA4029009_CIC11G00000003938</name>
    <name evidence="5" type="ORF">SAMEA4029010_CIC11G00000004965</name>
</gene>
<evidence type="ECO:0000313" key="8">
    <source>
        <dbReference type="Proteomes" id="UP000182334"/>
    </source>
</evidence>
<keyword evidence="8" id="KW-1185">Reference proteome</keyword>
<feature type="transmembrane region" description="Helical" evidence="3">
    <location>
        <begin position="121"/>
        <end position="140"/>
    </location>
</feature>
<proteinExistence type="predicted"/>
<accession>A0A1L0DQK6</accession>
<feature type="compositionally biased region" description="Polar residues" evidence="2">
    <location>
        <begin position="25"/>
        <end position="35"/>
    </location>
</feature>
<dbReference type="GO" id="GO:0006626">
    <property type="term" value="P:protein targeting to mitochondrion"/>
    <property type="evidence" value="ECO:0007669"/>
    <property type="project" value="TreeGrafter"/>
</dbReference>
<feature type="domain" description="Mitochondrial outer membrane protein OM14 C-terminal" evidence="4">
    <location>
        <begin position="115"/>
        <end position="181"/>
    </location>
</feature>
<protein>
    <submittedName>
        <fullName evidence="6">CIC11C00000003938</fullName>
    </submittedName>
    <submittedName>
        <fullName evidence="5">CIC11C00000004965</fullName>
    </submittedName>
</protein>
<evidence type="ECO:0000256" key="1">
    <source>
        <dbReference type="SAM" id="Coils"/>
    </source>
</evidence>
<feature type="coiled-coil region" evidence="1">
    <location>
        <begin position="58"/>
        <end position="85"/>
    </location>
</feature>
<dbReference type="GO" id="GO:1990593">
    <property type="term" value="F:nascent polypeptide-associated complex binding"/>
    <property type="evidence" value="ECO:0007669"/>
    <property type="project" value="InterPro"/>
</dbReference>
<evidence type="ECO:0000256" key="3">
    <source>
        <dbReference type="SAM" id="Phobius"/>
    </source>
</evidence>
<dbReference type="PANTHER" id="PTHR38402">
    <property type="entry name" value="MITOCHONDRIAL OUTER MEMBRANE PROTEIN OM14"/>
    <property type="match status" value="1"/>
</dbReference>
<dbReference type="EMBL" id="LT635770">
    <property type="protein sequence ID" value="SGZ58992.1"/>
    <property type="molecule type" value="Genomic_DNA"/>
</dbReference>
<keyword evidence="3" id="KW-1133">Transmembrane helix</keyword>
<dbReference type="GO" id="GO:0005741">
    <property type="term" value="C:mitochondrial outer membrane"/>
    <property type="evidence" value="ECO:0007669"/>
    <property type="project" value="InterPro"/>
</dbReference>
<dbReference type="AlphaFoldDB" id="A0A1L0DQK6"/>
<evidence type="ECO:0000256" key="2">
    <source>
        <dbReference type="SAM" id="MobiDB-lite"/>
    </source>
</evidence>
<organism evidence="5 8">
    <name type="scientific">Sungouiella intermedia</name>
    <dbReference type="NCBI Taxonomy" id="45354"/>
    <lineage>
        <taxon>Eukaryota</taxon>
        <taxon>Fungi</taxon>
        <taxon>Dikarya</taxon>
        <taxon>Ascomycota</taxon>
        <taxon>Saccharomycotina</taxon>
        <taxon>Pichiomycetes</taxon>
        <taxon>Metschnikowiaceae</taxon>
        <taxon>Sungouiella</taxon>
    </lineage>
</organism>
<feature type="region of interest" description="Disordered" evidence="2">
    <location>
        <begin position="1"/>
        <end position="39"/>
    </location>
</feature>
<dbReference type="Pfam" id="PF17304">
    <property type="entry name" value="OM14_C"/>
    <property type="match status" value="1"/>
</dbReference>
<dbReference type="OrthoDB" id="3980970at2759"/>
<keyword evidence="3" id="KW-0812">Transmembrane</keyword>
<dbReference type="PANTHER" id="PTHR38402:SF1">
    <property type="entry name" value="MITOCHONDRIAL OUTER MEMBRANE PROTEIN OM14"/>
    <property type="match status" value="1"/>
</dbReference>
<dbReference type="InterPro" id="IPR039453">
    <property type="entry name" value="OM14_C"/>
</dbReference>
<keyword evidence="3" id="KW-0472">Membrane</keyword>
<name>A0A1L0DQK6_9ASCO</name>
<keyword evidence="1" id="KW-0175">Coiled coil</keyword>
<dbReference type="Proteomes" id="UP000182334">
    <property type="component" value="Chromosome VII"/>
</dbReference>
<dbReference type="InterPro" id="IPR039454">
    <property type="entry name" value="OM14"/>
</dbReference>
<evidence type="ECO:0000313" key="6">
    <source>
        <dbReference type="EMBL" id="SGZ58992.1"/>
    </source>
</evidence>
<sequence>MSTYAEVAAESGPIGAEKIPEPAQVNRTTEPQGSVETVPKEDFEKIKKQAKKTTEEAVKAGKEHVQDFKKELKELKEELKPYVEKAVDYVKDKYAATAAYVSSWVNKDTINAAGQELQNPVVVGQLAVIAGGATAGYFITQESGRINSDNKYVVAIHAGIITGLILADVYVFQQLYPKYKK</sequence>
<dbReference type="EMBL" id="LT635762">
    <property type="protein sequence ID" value="SGZ58064.1"/>
    <property type="molecule type" value="Genomic_DNA"/>
</dbReference>
<feature type="transmembrane region" description="Helical" evidence="3">
    <location>
        <begin position="152"/>
        <end position="172"/>
    </location>
</feature>
<evidence type="ECO:0000313" key="5">
    <source>
        <dbReference type="EMBL" id="SGZ58064.1"/>
    </source>
</evidence>
<dbReference type="Proteomes" id="UP000182259">
    <property type="component" value="Chromosome VII"/>
</dbReference>